<dbReference type="PANTHER" id="PTHR43364:SF4">
    <property type="entry name" value="NAD(P)-LINKED OXIDOREDUCTASE SUPERFAMILY PROTEIN"/>
    <property type="match status" value="1"/>
</dbReference>
<dbReference type="Pfam" id="PF00248">
    <property type="entry name" value="Aldo_ket_red"/>
    <property type="match status" value="1"/>
</dbReference>
<dbReference type="Proteomes" id="UP000067626">
    <property type="component" value="Chromosome"/>
</dbReference>
<evidence type="ECO:0000313" key="4">
    <source>
        <dbReference type="EMBL" id="AKT39470.1"/>
    </source>
</evidence>
<dbReference type="InterPro" id="IPR020471">
    <property type="entry name" value="AKR"/>
</dbReference>
<accession>A0A0K1EF19</accession>
<dbReference type="InterPro" id="IPR036812">
    <property type="entry name" value="NAD(P)_OxRdtase_dom_sf"/>
</dbReference>
<dbReference type="OrthoDB" id="9773828at2"/>
<dbReference type="FunFam" id="3.20.20.100:FF:000004">
    <property type="entry name" value="Oxidoreductase, aldo/keto reductase"/>
    <property type="match status" value="1"/>
</dbReference>
<dbReference type="PRINTS" id="PR00069">
    <property type="entry name" value="ALDKETRDTASE"/>
</dbReference>
<evidence type="ECO:0000313" key="5">
    <source>
        <dbReference type="Proteomes" id="UP000067626"/>
    </source>
</evidence>
<sequence length="351" mass="37634">MKIRTFGRQTGLRVSELALGTGNFGTAWGHGAERDEARKIFDGYVEAGGSFIDTADTYQVGQSEELVGEFVAPNRDDFVIATKYTMGVAMDAGFHATGNSRKNMIRSVEASLRRLKTDYIDLYWAHLPDGVTPTEEIVRAFDDLTRSGKILHAGLSNFPAWRVARADLLAELRGWAPIAGIQIEYSLAERTPDRELLPMAEALGLGAALWSPLGGGFLTGKYRAGEKGRLQGLGALVHTEKSARETAILDAVLGVAEELGTTPTHVAVAWLLHKAARSTTSLVPILGPRTRAQLDATLGATTVKLSEEQVARLDAPSAVPLGVPHEQVASTAPRVLGGQPDRFARSPLSVA</sequence>
<gene>
    <name evidence="4" type="ORF">CMC5_036170</name>
</gene>
<keyword evidence="5" id="KW-1185">Reference proteome</keyword>
<reference evidence="4 5" key="1">
    <citation type="submission" date="2015-07" db="EMBL/GenBank/DDBJ databases">
        <title>Genome analysis of myxobacterium Chondromyces crocatus Cm c5 reveals a high potential for natural compound synthesis and the genetic basis for the loss of fruiting body formation.</title>
        <authorList>
            <person name="Zaburannyi N."/>
            <person name="Bunk B."/>
            <person name="Maier J."/>
            <person name="Overmann J."/>
            <person name="Mueller R."/>
        </authorList>
    </citation>
    <scope>NUCLEOTIDE SEQUENCE [LARGE SCALE GENOMIC DNA]</scope>
    <source>
        <strain evidence="4 5">Cm c5</strain>
    </source>
</reference>
<dbReference type="GO" id="GO:0005829">
    <property type="term" value="C:cytosol"/>
    <property type="evidence" value="ECO:0007669"/>
    <property type="project" value="TreeGrafter"/>
</dbReference>
<evidence type="ECO:0000259" key="3">
    <source>
        <dbReference type="Pfam" id="PF00248"/>
    </source>
</evidence>
<dbReference type="GO" id="GO:0016491">
    <property type="term" value="F:oxidoreductase activity"/>
    <property type="evidence" value="ECO:0007669"/>
    <property type="project" value="UniProtKB-KW"/>
</dbReference>
<keyword evidence="1" id="KW-0560">Oxidoreductase</keyword>
<feature type="domain" description="NADP-dependent oxidoreductase" evidence="3">
    <location>
        <begin position="16"/>
        <end position="315"/>
    </location>
</feature>
<dbReference type="RefSeq" id="WP_050431548.1">
    <property type="nucleotide sequence ID" value="NZ_CP012159.1"/>
</dbReference>
<dbReference type="CDD" id="cd19080">
    <property type="entry name" value="AKR_AKR9A_9B"/>
    <property type="match status" value="1"/>
</dbReference>
<dbReference type="Gene3D" id="3.20.20.100">
    <property type="entry name" value="NADP-dependent oxidoreductase domain"/>
    <property type="match status" value="1"/>
</dbReference>
<proteinExistence type="predicted"/>
<evidence type="ECO:0000256" key="1">
    <source>
        <dbReference type="ARBA" id="ARBA00023002"/>
    </source>
</evidence>
<dbReference type="KEGG" id="ccro:CMC5_036170"/>
<evidence type="ECO:0000256" key="2">
    <source>
        <dbReference type="SAM" id="MobiDB-lite"/>
    </source>
</evidence>
<organism evidence="4 5">
    <name type="scientific">Chondromyces crocatus</name>
    <dbReference type="NCBI Taxonomy" id="52"/>
    <lineage>
        <taxon>Bacteria</taxon>
        <taxon>Pseudomonadati</taxon>
        <taxon>Myxococcota</taxon>
        <taxon>Polyangia</taxon>
        <taxon>Polyangiales</taxon>
        <taxon>Polyangiaceae</taxon>
        <taxon>Chondromyces</taxon>
    </lineage>
</organism>
<dbReference type="InterPro" id="IPR023210">
    <property type="entry name" value="NADP_OxRdtase_dom"/>
</dbReference>
<dbReference type="PATRIC" id="fig|52.7.peg.3983"/>
<dbReference type="EMBL" id="CP012159">
    <property type="protein sequence ID" value="AKT39470.1"/>
    <property type="molecule type" value="Genomic_DNA"/>
</dbReference>
<name>A0A0K1EF19_CHOCO</name>
<dbReference type="PANTHER" id="PTHR43364">
    <property type="entry name" value="NADH-SPECIFIC METHYLGLYOXAL REDUCTASE-RELATED"/>
    <property type="match status" value="1"/>
</dbReference>
<dbReference type="SUPFAM" id="SSF51430">
    <property type="entry name" value="NAD(P)-linked oxidoreductase"/>
    <property type="match status" value="1"/>
</dbReference>
<dbReference type="STRING" id="52.CMC5_036170"/>
<protein>
    <submittedName>
        <fullName evidence="4">Aldo/keto reductase</fullName>
    </submittedName>
</protein>
<feature type="region of interest" description="Disordered" evidence="2">
    <location>
        <begin position="330"/>
        <end position="351"/>
    </location>
</feature>
<dbReference type="InterPro" id="IPR050523">
    <property type="entry name" value="AKR_Detox_Biosynth"/>
</dbReference>
<dbReference type="AlphaFoldDB" id="A0A0K1EF19"/>